<evidence type="ECO:0000313" key="3">
    <source>
        <dbReference type="EMBL" id="MCM1991490.1"/>
    </source>
</evidence>
<dbReference type="RefSeq" id="WP_250860610.1">
    <property type="nucleotide sequence ID" value="NZ_JAGSOJ010000004.1"/>
</dbReference>
<evidence type="ECO:0000313" key="4">
    <source>
        <dbReference type="Proteomes" id="UP001056429"/>
    </source>
</evidence>
<keyword evidence="1" id="KW-0560">Oxidoreductase</keyword>
<dbReference type="PANTHER" id="PTHR43364:SF4">
    <property type="entry name" value="NAD(P)-LINKED OXIDOREDUCTASE SUPERFAMILY PROTEIN"/>
    <property type="match status" value="1"/>
</dbReference>
<comment type="caution">
    <text evidence="3">The sequence shown here is derived from an EMBL/GenBank/DDBJ whole genome shotgun (WGS) entry which is preliminary data.</text>
</comment>
<keyword evidence="4" id="KW-1185">Reference proteome</keyword>
<dbReference type="InterPro" id="IPR023210">
    <property type="entry name" value="NADP_OxRdtase_dom"/>
</dbReference>
<dbReference type="GO" id="GO:0016491">
    <property type="term" value="F:oxidoreductase activity"/>
    <property type="evidence" value="ECO:0007669"/>
    <property type="project" value="UniProtKB-KW"/>
</dbReference>
<dbReference type="CDD" id="cd19099">
    <property type="entry name" value="AKR_unchar"/>
    <property type="match status" value="1"/>
</dbReference>
<name>A0A9J6P3Y6_9CLOT</name>
<dbReference type="InterPro" id="IPR036812">
    <property type="entry name" value="NAD(P)_OxRdtase_dom_sf"/>
</dbReference>
<dbReference type="AlphaFoldDB" id="A0A9J6P3Y6"/>
<reference evidence="3" key="1">
    <citation type="journal article" date="2021" name="mSystems">
        <title>Bacteria and Archaea Synergistically Convert Glycine Betaine to Biogenic Methane in the Formosa Cold Seep of the South China Sea.</title>
        <authorList>
            <person name="Li L."/>
            <person name="Zhang W."/>
            <person name="Zhang S."/>
            <person name="Song L."/>
            <person name="Sun Q."/>
            <person name="Zhang H."/>
            <person name="Xiang H."/>
            <person name="Dong X."/>
        </authorList>
    </citation>
    <scope>NUCLEOTIDE SEQUENCE</scope>
    <source>
        <strain evidence="3">ZWT</strain>
    </source>
</reference>
<gene>
    <name evidence="3" type="ORF">KDK92_17280</name>
</gene>
<dbReference type="Gene3D" id="3.20.20.100">
    <property type="entry name" value="NADP-dependent oxidoreductase domain"/>
    <property type="match status" value="1"/>
</dbReference>
<dbReference type="Proteomes" id="UP001056429">
    <property type="component" value="Unassembled WGS sequence"/>
</dbReference>
<dbReference type="Pfam" id="PF00248">
    <property type="entry name" value="Aldo_ket_red"/>
    <property type="match status" value="1"/>
</dbReference>
<dbReference type="PANTHER" id="PTHR43364">
    <property type="entry name" value="NADH-SPECIFIC METHYLGLYOXAL REDUCTASE-RELATED"/>
    <property type="match status" value="1"/>
</dbReference>
<accession>A0A9J6P3Y6</accession>
<proteinExistence type="predicted"/>
<dbReference type="EMBL" id="JAGSOJ010000004">
    <property type="protein sequence ID" value="MCM1991490.1"/>
    <property type="molecule type" value="Genomic_DNA"/>
</dbReference>
<dbReference type="SUPFAM" id="SSF51430">
    <property type="entry name" value="NAD(P)-linked oxidoreductase"/>
    <property type="match status" value="1"/>
</dbReference>
<protein>
    <submittedName>
        <fullName evidence="3">Aldo/keto reductase</fullName>
    </submittedName>
</protein>
<evidence type="ECO:0000259" key="2">
    <source>
        <dbReference type="Pfam" id="PF00248"/>
    </source>
</evidence>
<reference evidence="3" key="2">
    <citation type="submission" date="2021-04" db="EMBL/GenBank/DDBJ databases">
        <authorList>
            <person name="Dong X."/>
        </authorList>
    </citation>
    <scope>NUCLEOTIDE SEQUENCE</scope>
    <source>
        <strain evidence="3">ZWT</strain>
    </source>
</reference>
<organism evidence="3 4">
    <name type="scientific">Oceanirhabdus seepicola</name>
    <dbReference type="NCBI Taxonomy" id="2828781"/>
    <lineage>
        <taxon>Bacteria</taxon>
        <taxon>Bacillati</taxon>
        <taxon>Bacillota</taxon>
        <taxon>Clostridia</taxon>
        <taxon>Eubacteriales</taxon>
        <taxon>Clostridiaceae</taxon>
        <taxon>Oceanirhabdus</taxon>
    </lineage>
</organism>
<sequence>MIKGCATVKGTKGYFDKRNIQRDKLRNSGEFYTLPVAVGTHLGDFSEEHSMLFQECIEHALRKKVNFIDTAVNYRGMKSERDIGKVLDKLINKEKVLKREEVVISTKAGMLPGDIDIPLKPLDYLDEIFIKNGLLKKEDVNIIDGYRCSLNPNLYEYCIEQSKKNMGIETIDILYVHEPGISREVLGEEKFYDGIKEVFAALEEQVKKGNIRNYGMATWWCFREGTKGARYISLNKVYDIAKEVGGQNHHFRFIQLPYNKVMREATTLKNQEVDGEKITTIELAQRLGVKVTVSAPLNQFEFEKEKFTGSELVKYVIDTEGIYAAMIGTKRKEHLDDNIKGIIEEIRK</sequence>
<evidence type="ECO:0000256" key="1">
    <source>
        <dbReference type="ARBA" id="ARBA00023002"/>
    </source>
</evidence>
<dbReference type="GO" id="GO:0005829">
    <property type="term" value="C:cytosol"/>
    <property type="evidence" value="ECO:0007669"/>
    <property type="project" value="TreeGrafter"/>
</dbReference>
<feature type="domain" description="NADP-dependent oxidoreductase" evidence="2">
    <location>
        <begin position="54"/>
        <end position="339"/>
    </location>
</feature>
<dbReference type="InterPro" id="IPR050523">
    <property type="entry name" value="AKR_Detox_Biosynth"/>
</dbReference>